<organism evidence="1 2">
    <name type="scientific">Plakobranchus ocellatus</name>
    <dbReference type="NCBI Taxonomy" id="259542"/>
    <lineage>
        <taxon>Eukaryota</taxon>
        <taxon>Metazoa</taxon>
        <taxon>Spiralia</taxon>
        <taxon>Lophotrochozoa</taxon>
        <taxon>Mollusca</taxon>
        <taxon>Gastropoda</taxon>
        <taxon>Heterobranchia</taxon>
        <taxon>Euthyneura</taxon>
        <taxon>Panpulmonata</taxon>
        <taxon>Sacoglossa</taxon>
        <taxon>Placobranchoidea</taxon>
        <taxon>Plakobranchidae</taxon>
        <taxon>Plakobranchus</taxon>
    </lineage>
</organism>
<dbReference type="EMBL" id="BLXT01004566">
    <property type="protein sequence ID" value="GFO14494.1"/>
    <property type="molecule type" value="Genomic_DNA"/>
</dbReference>
<sequence length="96" mass="11263">MMLDYIFSIFLPRIEIGNELFLRSQPGSDLLFQALVREIVFPTDPPEIFIDEFVFKSNATCRFVEDQIWSYKSQTFAGHCYPLVNFQEVPLFKTCL</sequence>
<name>A0AAV4B376_9GAST</name>
<reference evidence="1 2" key="1">
    <citation type="journal article" date="2021" name="Elife">
        <title>Chloroplast acquisition without the gene transfer in kleptoplastic sea slugs, Plakobranchus ocellatus.</title>
        <authorList>
            <person name="Maeda T."/>
            <person name="Takahashi S."/>
            <person name="Yoshida T."/>
            <person name="Shimamura S."/>
            <person name="Takaki Y."/>
            <person name="Nagai Y."/>
            <person name="Toyoda A."/>
            <person name="Suzuki Y."/>
            <person name="Arimoto A."/>
            <person name="Ishii H."/>
            <person name="Satoh N."/>
            <person name="Nishiyama T."/>
            <person name="Hasebe M."/>
            <person name="Maruyama T."/>
            <person name="Minagawa J."/>
            <person name="Obokata J."/>
            <person name="Shigenobu S."/>
        </authorList>
    </citation>
    <scope>NUCLEOTIDE SEQUENCE [LARGE SCALE GENOMIC DNA]</scope>
</reference>
<gene>
    <name evidence="1" type="ORF">PoB_004099900</name>
</gene>
<evidence type="ECO:0000313" key="1">
    <source>
        <dbReference type="EMBL" id="GFO14494.1"/>
    </source>
</evidence>
<protein>
    <submittedName>
        <fullName evidence="1">Uncharacterized protein</fullName>
    </submittedName>
</protein>
<keyword evidence="2" id="KW-1185">Reference proteome</keyword>
<comment type="caution">
    <text evidence="1">The sequence shown here is derived from an EMBL/GenBank/DDBJ whole genome shotgun (WGS) entry which is preliminary data.</text>
</comment>
<dbReference type="Proteomes" id="UP000735302">
    <property type="component" value="Unassembled WGS sequence"/>
</dbReference>
<accession>A0AAV4B376</accession>
<evidence type="ECO:0000313" key="2">
    <source>
        <dbReference type="Proteomes" id="UP000735302"/>
    </source>
</evidence>
<dbReference type="AlphaFoldDB" id="A0AAV4B376"/>
<proteinExistence type="predicted"/>